<dbReference type="EMBL" id="UHDZ01000001">
    <property type="protein sequence ID" value="SUM67890.1"/>
    <property type="molecule type" value="Genomic_DNA"/>
</dbReference>
<organism evidence="7 8">
    <name type="scientific">Staphylococcus saccharolyticus</name>
    <dbReference type="NCBI Taxonomy" id="33028"/>
    <lineage>
        <taxon>Bacteria</taxon>
        <taxon>Bacillati</taxon>
        <taxon>Bacillota</taxon>
        <taxon>Bacilli</taxon>
        <taxon>Bacillales</taxon>
        <taxon>Staphylococcaceae</taxon>
        <taxon>Staphylococcus</taxon>
    </lineage>
</organism>
<sequence length="139" mass="14664">MSLMNKSVFLMTKLYSKNVPFVPRFMQQLNRLIFATDIPRSVQIGQGTKFAHSGLGCVIHEKAVIGKNCKLLQNVTVGGRGKHGTPVIGDNVLIGANATIAGGIKVGNNATIGAMSLVIEDVPEGATVVGIPAKPIQTR</sequence>
<dbReference type="SUPFAM" id="SSF51161">
    <property type="entry name" value="Trimeric LpxA-like enzymes"/>
    <property type="match status" value="1"/>
</dbReference>
<dbReference type="GO" id="GO:0005737">
    <property type="term" value="C:cytoplasm"/>
    <property type="evidence" value="ECO:0007669"/>
    <property type="project" value="InterPro"/>
</dbReference>
<dbReference type="InterPro" id="IPR005881">
    <property type="entry name" value="Ser_O-AcTrfase"/>
</dbReference>
<dbReference type="Pfam" id="PF00132">
    <property type="entry name" value="Hexapep"/>
    <property type="match status" value="1"/>
</dbReference>
<keyword evidence="8" id="KW-1185">Reference proteome</keyword>
<dbReference type="InterPro" id="IPR011004">
    <property type="entry name" value="Trimer_LpxA-like_sf"/>
</dbReference>
<proteinExistence type="inferred from homology"/>
<dbReference type="GO" id="GO:0009001">
    <property type="term" value="F:serine O-acetyltransferase activity"/>
    <property type="evidence" value="ECO:0007669"/>
    <property type="project" value="InterPro"/>
</dbReference>
<gene>
    <name evidence="7" type="primary">cysE_1</name>
    <name evidence="7" type="ORF">NCTC11807_00337</name>
</gene>
<dbReference type="PANTHER" id="PTHR42811">
    <property type="entry name" value="SERINE ACETYLTRANSFERASE"/>
    <property type="match status" value="1"/>
</dbReference>
<dbReference type="PIRSF" id="PIRSF000441">
    <property type="entry name" value="CysE"/>
    <property type="match status" value="1"/>
</dbReference>
<keyword evidence="3 7" id="KW-0808">Transferase</keyword>
<keyword evidence="5 7" id="KW-0012">Acyltransferase</keyword>
<dbReference type="CDD" id="cd03354">
    <property type="entry name" value="LbH_SAT"/>
    <property type="match status" value="1"/>
</dbReference>
<dbReference type="AlphaFoldDB" id="A0A380GXC9"/>
<evidence type="ECO:0000256" key="3">
    <source>
        <dbReference type="ARBA" id="ARBA00022679"/>
    </source>
</evidence>
<dbReference type="Proteomes" id="UP000255425">
    <property type="component" value="Unassembled WGS sequence"/>
</dbReference>
<dbReference type="InterPro" id="IPR018357">
    <property type="entry name" value="Hexapep_transf_CS"/>
</dbReference>
<dbReference type="InterPro" id="IPR045304">
    <property type="entry name" value="LbH_SAT"/>
</dbReference>
<evidence type="ECO:0000256" key="5">
    <source>
        <dbReference type="ARBA" id="ARBA00023315"/>
    </source>
</evidence>
<evidence type="ECO:0000256" key="1">
    <source>
        <dbReference type="ARBA" id="ARBA00007274"/>
    </source>
</evidence>
<dbReference type="GO" id="GO:0006535">
    <property type="term" value="P:cysteine biosynthetic process from serine"/>
    <property type="evidence" value="ECO:0007669"/>
    <property type="project" value="InterPro"/>
</dbReference>
<evidence type="ECO:0000256" key="4">
    <source>
        <dbReference type="ARBA" id="ARBA00022737"/>
    </source>
</evidence>
<protein>
    <recommendedName>
        <fullName evidence="2">Serine acetyltransferase</fullName>
    </recommendedName>
</protein>
<comment type="pathway">
    <text evidence="6">Amino-acid biosynthesis.</text>
</comment>
<dbReference type="InterPro" id="IPR001451">
    <property type="entry name" value="Hexapep"/>
</dbReference>
<accession>A0A380GXC9</accession>
<evidence type="ECO:0000256" key="2">
    <source>
        <dbReference type="ARBA" id="ARBA00018522"/>
    </source>
</evidence>
<dbReference type="Gene3D" id="2.160.10.10">
    <property type="entry name" value="Hexapeptide repeat proteins"/>
    <property type="match status" value="1"/>
</dbReference>
<evidence type="ECO:0000256" key="6">
    <source>
        <dbReference type="ARBA" id="ARBA00029440"/>
    </source>
</evidence>
<dbReference type="PROSITE" id="PS00101">
    <property type="entry name" value="HEXAPEP_TRANSFERASES"/>
    <property type="match status" value="1"/>
</dbReference>
<dbReference type="RefSeq" id="WP_115312571.1">
    <property type="nucleotide sequence ID" value="NZ_JAZESP010000001.1"/>
</dbReference>
<reference evidence="7 8" key="1">
    <citation type="submission" date="2018-06" db="EMBL/GenBank/DDBJ databases">
        <authorList>
            <consortium name="Pathogen Informatics"/>
            <person name="Doyle S."/>
        </authorList>
    </citation>
    <scope>NUCLEOTIDE SEQUENCE [LARGE SCALE GENOMIC DNA]</scope>
    <source>
        <strain evidence="7 8">NCTC11807</strain>
    </source>
</reference>
<comment type="similarity">
    <text evidence="1">Belongs to the transferase hexapeptide repeat family.</text>
</comment>
<name>A0A380GXC9_9STAP</name>
<keyword evidence="4" id="KW-0677">Repeat</keyword>
<evidence type="ECO:0000313" key="7">
    <source>
        <dbReference type="EMBL" id="SUM67890.1"/>
    </source>
</evidence>
<evidence type="ECO:0000313" key="8">
    <source>
        <dbReference type="Proteomes" id="UP000255425"/>
    </source>
</evidence>